<keyword evidence="2" id="KW-0812">Transmembrane</keyword>
<feature type="region of interest" description="Disordered" evidence="1">
    <location>
        <begin position="101"/>
        <end position="130"/>
    </location>
</feature>
<reference evidence="3 4" key="1">
    <citation type="journal article" date="2023" name="Hortic Res">
        <title>Pangenome of water caltrop reveals structural variations and asymmetric subgenome divergence after allopolyploidization.</title>
        <authorList>
            <person name="Zhang X."/>
            <person name="Chen Y."/>
            <person name="Wang L."/>
            <person name="Yuan Y."/>
            <person name="Fang M."/>
            <person name="Shi L."/>
            <person name="Lu R."/>
            <person name="Comes H.P."/>
            <person name="Ma Y."/>
            <person name="Chen Y."/>
            <person name="Huang G."/>
            <person name="Zhou Y."/>
            <person name="Zheng Z."/>
            <person name="Qiu Y."/>
        </authorList>
    </citation>
    <scope>NUCLEOTIDE SEQUENCE [LARGE SCALE GENOMIC DNA]</scope>
    <source>
        <tissue evidence="3">Roots</tissue>
    </source>
</reference>
<accession>A0AAN7JZR6</accession>
<keyword evidence="2" id="KW-0472">Membrane</keyword>
<proteinExistence type="predicted"/>
<keyword evidence="2" id="KW-1133">Transmembrane helix</keyword>
<dbReference type="Proteomes" id="UP001345219">
    <property type="component" value="Chromosome 6"/>
</dbReference>
<evidence type="ECO:0000256" key="1">
    <source>
        <dbReference type="SAM" id="MobiDB-lite"/>
    </source>
</evidence>
<evidence type="ECO:0000313" key="4">
    <source>
        <dbReference type="Proteomes" id="UP001345219"/>
    </source>
</evidence>
<evidence type="ECO:0000313" key="3">
    <source>
        <dbReference type="EMBL" id="KAK4757001.1"/>
    </source>
</evidence>
<feature type="transmembrane region" description="Helical" evidence="2">
    <location>
        <begin position="57"/>
        <end position="80"/>
    </location>
</feature>
<name>A0AAN7JZR6_9MYRT</name>
<feature type="compositionally biased region" description="Low complexity" evidence="1">
    <location>
        <begin position="104"/>
        <end position="117"/>
    </location>
</feature>
<comment type="caution">
    <text evidence="3">The sequence shown here is derived from an EMBL/GenBank/DDBJ whole genome shotgun (WGS) entry which is preliminary data.</text>
</comment>
<dbReference type="AlphaFoldDB" id="A0AAN7JZR6"/>
<protein>
    <submittedName>
        <fullName evidence="3">Uncharacterized protein</fullName>
    </submittedName>
</protein>
<feature type="region of interest" description="Disordered" evidence="1">
    <location>
        <begin position="158"/>
        <end position="187"/>
    </location>
</feature>
<keyword evidence="4" id="KW-1185">Reference proteome</keyword>
<gene>
    <name evidence="3" type="ORF">SAY87_007128</name>
</gene>
<dbReference type="PANTHER" id="PTHR33564:SF11">
    <property type="entry name" value="OS06G0604600 PROTEIN"/>
    <property type="match status" value="1"/>
</dbReference>
<organism evidence="3 4">
    <name type="scientific">Trapa incisa</name>
    <dbReference type="NCBI Taxonomy" id="236973"/>
    <lineage>
        <taxon>Eukaryota</taxon>
        <taxon>Viridiplantae</taxon>
        <taxon>Streptophyta</taxon>
        <taxon>Embryophyta</taxon>
        <taxon>Tracheophyta</taxon>
        <taxon>Spermatophyta</taxon>
        <taxon>Magnoliopsida</taxon>
        <taxon>eudicotyledons</taxon>
        <taxon>Gunneridae</taxon>
        <taxon>Pentapetalae</taxon>
        <taxon>rosids</taxon>
        <taxon>malvids</taxon>
        <taxon>Myrtales</taxon>
        <taxon>Lythraceae</taxon>
        <taxon>Trapa</taxon>
    </lineage>
</organism>
<evidence type="ECO:0000256" key="2">
    <source>
        <dbReference type="SAM" id="Phobius"/>
    </source>
</evidence>
<dbReference type="EMBL" id="JAXIOK010000013">
    <property type="protein sequence ID" value="KAK4757001.1"/>
    <property type="molecule type" value="Genomic_DNA"/>
</dbReference>
<sequence>MTQQHTPHYFIHIVSFANSPVPSNRKGSTFSNPSALLHCGFPSLSSPKANHHTMPSILGSQCAVLATAMAISGTVIFLALRLQKSLSASPHQFPAFLVQVDPTSSSSPQSLRSCISSDGKDRSQNNKKKKRVHFAEDVIDPIGYSEEFKRQHGIRLISNRGNSHLPTSSSSSTSISPSKSKKIGGKIGGMPANRMALYNGNIRDRVFQSLACSY</sequence>
<dbReference type="PANTHER" id="PTHR33564">
    <property type="entry name" value="TRANSMEMBRANE PROTEIN"/>
    <property type="match status" value="1"/>
</dbReference>
<feature type="compositionally biased region" description="Low complexity" evidence="1">
    <location>
        <begin position="166"/>
        <end position="178"/>
    </location>
</feature>